<gene>
    <name evidence="1" type="ORF">UH38_22680</name>
</gene>
<sequence>MSYRIQEIDRIVREAYCSKSPAIEMRDRFMPNVDLDEEQLELFAQYVAALQGIGINLQDERLQDALNAYPYNMEAAIQAVLEYAQVLQQKHQDFQDQYHATNCLTKALREGWKP</sequence>
<evidence type="ECO:0000313" key="1">
    <source>
        <dbReference type="EMBL" id="KJH69639.1"/>
    </source>
</evidence>
<dbReference type="OrthoDB" id="583542at2"/>
<dbReference type="EMBL" id="JYON01000037">
    <property type="protein sequence ID" value="KJH69639.1"/>
    <property type="molecule type" value="Genomic_DNA"/>
</dbReference>
<dbReference type="AlphaFoldDB" id="A0A0D8ZMH0"/>
<dbReference type="Proteomes" id="UP000032452">
    <property type="component" value="Unassembled WGS sequence"/>
</dbReference>
<dbReference type="RefSeq" id="WP_045056985.1">
    <property type="nucleotide sequence ID" value="NZ_CAWMDP010000036.1"/>
</dbReference>
<keyword evidence="2" id="KW-1185">Reference proteome</keyword>
<accession>A0A0D8ZMH0</accession>
<proteinExistence type="predicted"/>
<comment type="caution">
    <text evidence="1">The sequence shown here is derived from an EMBL/GenBank/DDBJ whole genome shotgun (WGS) entry which is preliminary data.</text>
</comment>
<protein>
    <submittedName>
        <fullName evidence="1">Uncharacterized protein</fullName>
    </submittedName>
</protein>
<reference evidence="1 2" key="1">
    <citation type="submission" date="2015-02" db="EMBL/GenBank/DDBJ databases">
        <title>Draft genome of a novel marine cyanobacterium (Chroococcales) isolated from South Atlantic Ocean.</title>
        <authorList>
            <person name="Rigonato J."/>
            <person name="Alvarenga D.O."/>
            <person name="Branco L.H."/>
            <person name="Varani A.M."/>
            <person name="Brandini F.P."/>
            <person name="Fiore M.F."/>
        </authorList>
    </citation>
    <scope>NUCLEOTIDE SEQUENCE [LARGE SCALE GENOMIC DNA]</scope>
    <source>
        <strain evidence="1 2">CENA595</strain>
    </source>
</reference>
<name>A0A0D8ZMH0_9CYAN</name>
<organism evidence="1 2">
    <name type="scientific">Aliterella atlantica CENA595</name>
    <dbReference type="NCBI Taxonomy" id="1618023"/>
    <lineage>
        <taxon>Bacteria</taxon>
        <taxon>Bacillati</taxon>
        <taxon>Cyanobacteriota</taxon>
        <taxon>Cyanophyceae</taxon>
        <taxon>Chroococcidiopsidales</taxon>
        <taxon>Aliterellaceae</taxon>
        <taxon>Aliterella</taxon>
    </lineage>
</organism>
<evidence type="ECO:0000313" key="2">
    <source>
        <dbReference type="Proteomes" id="UP000032452"/>
    </source>
</evidence>